<dbReference type="GO" id="GO:0047982">
    <property type="term" value="F:homocysteine desulfhydrase activity"/>
    <property type="evidence" value="ECO:0007669"/>
    <property type="project" value="UniProtKB-EC"/>
</dbReference>
<dbReference type="InterPro" id="IPR015422">
    <property type="entry name" value="PyrdxlP-dep_Trfase_small"/>
</dbReference>
<dbReference type="EMBL" id="JRTT01000006">
    <property type="protein sequence ID" value="KHD78204.1"/>
    <property type="molecule type" value="Genomic_DNA"/>
</dbReference>
<evidence type="ECO:0000256" key="5">
    <source>
        <dbReference type="ARBA" id="ARBA00048780"/>
    </source>
</evidence>
<protein>
    <recommendedName>
        <fullName evidence="3">homocysteine desulfhydrase</fullName>
        <ecNumber evidence="3">4.4.1.2</ecNumber>
    </recommendedName>
    <alternativeName>
        <fullName evidence="4">Homocysteine desulfhydrase</fullName>
    </alternativeName>
</protein>
<dbReference type="PIRSF" id="PIRSF001434">
    <property type="entry name" value="CGS"/>
    <property type="match status" value="1"/>
</dbReference>
<comment type="cofactor">
    <cofactor evidence="1 8">
        <name>pyridoxal 5'-phosphate</name>
        <dbReference type="ChEBI" id="CHEBI:597326"/>
    </cofactor>
</comment>
<keyword evidence="10" id="KW-1185">Reference proteome</keyword>
<dbReference type="GO" id="GO:0018826">
    <property type="term" value="F:methionine gamma-lyase activity"/>
    <property type="evidence" value="ECO:0007669"/>
    <property type="project" value="UniProtKB-EC"/>
</dbReference>
<evidence type="ECO:0000256" key="6">
    <source>
        <dbReference type="ARBA" id="ARBA00052699"/>
    </source>
</evidence>
<dbReference type="InterPro" id="IPR015421">
    <property type="entry name" value="PyrdxlP-dep_Trfase_major"/>
</dbReference>
<evidence type="ECO:0000313" key="9">
    <source>
        <dbReference type="EMBL" id="KHD78204.1"/>
    </source>
</evidence>
<feature type="modified residue" description="N6-(pyridoxal phosphate)lysine" evidence="7">
    <location>
        <position position="203"/>
    </location>
</feature>
<comment type="catalytic activity">
    <reaction evidence="6">
        <text>L-methionine + H2O = methanethiol + 2-oxobutanoate + NH4(+)</text>
        <dbReference type="Rhea" id="RHEA:23800"/>
        <dbReference type="ChEBI" id="CHEBI:15377"/>
        <dbReference type="ChEBI" id="CHEBI:16007"/>
        <dbReference type="ChEBI" id="CHEBI:16763"/>
        <dbReference type="ChEBI" id="CHEBI:28938"/>
        <dbReference type="ChEBI" id="CHEBI:57844"/>
        <dbReference type="EC" id="4.4.1.11"/>
    </reaction>
    <physiologicalReaction direction="left-to-right" evidence="6">
        <dbReference type="Rhea" id="RHEA:23801"/>
    </physiologicalReaction>
</comment>
<evidence type="ECO:0000256" key="7">
    <source>
        <dbReference type="PIRSR" id="PIRSR001434-2"/>
    </source>
</evidence>
<evidence type="ECO:0000256" key="4">
    <source>
        <dbReference type="ARBA" id="ARBA00047199"/>
    </source>
</evidence>
<evidence type="ECO:0000256" key="3">
    <source>
        <dbReference type="ARBA" id="ARBA00047175"/>
    </source>
</evidence>
<keyword evidence="2 7" id="KW-0663">Pyridoxal phosphate</keyword>
<dbReference type="Proteomes" id="UP000054537">
    <property type="component" value="Unassembled WGS sequence"/>
</dbReference>
<dbReference type="InterPro" id="IPR015424">
    <property type="entry name" value="PyrdxlP-dep_Trfase"/>
</dbReference>
<dbReference type="EC" id="4.4.1.2" evidence="3"/>
<evidence type="ECO:0000313" key="10">
    <source>
        <dbReference type="Proteomes" id="UP000054537"/>
    </source>
</evidence>
<reference evidence="9 10" key="1">
    <citation type="submission" date="2014-10" db="EMBL/GenBank/DDBJ databases">
        <title>Draft genome sequence of Actinoplanes utahensis NRRL 12052.</title>
        <authorList>
            <person name="Velasco-Bucheli B."/>
            <person name="del Cerro C."/>
            <person name="Hormigo D."/>
            <person name="Garcia J.L."/>
            <person name="Acebal C."/>
            <person name="Arroyo M."/>
            <person name="de la Mata I."/>
        </authorList>
    </citation>
    <scope>NUCLEOTIDE SEQUENCE [LARGE SCALE GENOMIC DNA]</scope>
    <source>
        <strain evidence="9 10">NRRL 12052</strain>
    </source>
</reference>
<dbReference type="Gene3D" id="3.40.640.10">
    <property type="entry name" value="Type I PLP-dependent aspartate aminotransferase-like (Major domain)"/>
    <property type="match status" value="1"/>
</dbReference>
<accession>A0A0A6UUT0</accession>
<dbReference type="PANTHER" id="PTHR11808">
    <property type="entry name" value="TRANS-SULFURATION ENZYME FAMILY MEMBER"/>
    <property type="match status" value="1"/>
</dbReference>
<organism evidence="9 10">
    <name type="scientific">Actinoplanes utahensis</name>
    <dbReference type="NCBI Taxonomy" id="1869"/>
    <lineage>
        <taxon>Bacteria</taxon>
        <taxon>Bacillati</taxon>
        <taxon>Actinomycetota</taxon>
        <taxon>Actinomycetes</taxon>
        <taxon>Micromonosporales</taxon>
        <taxon>Micromonosporaceae</taxon>
        <taxon>Actinoplanes</taxon>
    </lineage>
</organism>
<dbReference type="OrthoDB" id="9780685at2"/>
<evidence type="ECO:0000256" key="2">
    <source>
        <dbReference type="ARBA" id="ARBA00022898"/>
    </source>
</evidence>
<dbReference type="InterPro" id="IPR000277">
    <property type="entry name" value="Cys/Met-Metab_PyrdxlP-dep_enz"/>
</dbReference>
<dbReference type="eggNOG" id="COG0626">
    <property type="taxonomic scope" value="Bacteria"/>
</dbReference>
<comment type="caution">
    <text evidence="9">The sequence shown here is derived from an EMBL/GenBank/DDBJ whole genome shotgun (WGS) entry which is preliminary data.</text>
</comment>
<comment type="catalytic activity">
    <reaction evidence="5">
        <text>L-homocysteine + H2O = 2-oxobutanoate + hydrogen sulfide + NH4(+) + H(+)</text>
        <dbReference type="Rhea" id="RHEA:14501"/>
        <dbReference type="ChEBI" id="CHEBI:15377"/>
        <dbReference type="ChEBI" id="CHEBI:15378"/>
        <dbReference type="ChEBI" id="CHEBI:16763"/>
        <dbReference type="ChEBI" id="CHEBI:28938"/>
        <dbReference type="ChEBI" id="CHEBI:29919"/>
        <dbReference type="ChEBI" id="CHEBI:58199"/>
        <dbReference type="EC" id="4.4.1.2"/>
    </reaction>
    <physiologicalReaction direction="left-to-right" evidence="5">
        <dbReference type="Rhea" id="RHEA:14502"/>
    </physiologicalReaction>
</comment>
<sequence length="394" mass="42206">MHPDTRVIHIRVPVPESTPLSPPLYQTSSFSFEDPEPLADGLNHPDRSYAYSRFANPTVRALEDAVADLEGAASGIATGSGMGAISLLLHALLRTGDHVIAQHTLYGGTHATLRDMADRYGITVTFVTGHDPEEVRQAITPRTRILYLETVANPTGHVSDLPALAPIARAAGIVTIVDNTFATPLLCRPIEHGADVVIHSVTKFLSGHSDVTGGIAVFADDALHREVWGHAVEFGAVTDPFAAWLTLRGLQTLPLRVERHAANVTRIAEFLAGHPAVERVLWTGSADHPSNAVARKYVRGFAAPFCFDLAGGYDAGLHFQRSVRLIRLAPSLGGTQTLILHPASSSHRQLSPDQLRSASIGPGTIRIAVGIEHPDDLISDLDRALTFPAPISGQ</sequence>
<dbReference type="Gene3D" id="3.90.1150.10">
    <property type="entry name" value="Aspartate Aminotransferase, domain 1"/>
    <property type="match status" value="1"/>
</dbReference>
<dbReference type="CDD" id="cd00614">
    <property type="entry name" value="CGS_like"/>
    <property type="match status" value="1"/>
</dbReference>
<dbReference type="STRING" id="1869.MB27_07115"/>
<evidence type="ECO:0000256" key="8">
    <source>
        <dbReference type="RuleBase" id="RU362118"/>
    </source>
</evidence>
<dbReference type="RefSeq" id="WP_043523308.1">
    <property type="nucleotide sequence ID" value="NZ_BAABKU010000004.1"/>
</dbReference>
<dbReference type="GO" id="GO:0030170">
    <property type="term" value="F:pyridoxal phosphate binding"/>
    <property type="evidence" value="ECO:0007669"/>
    <property type="project" value="InterPro"/>
</dbReference>
<dbReference type="GO" id="GO:0005737">
    <property type="term" value="C:cytoplasm"/>
    <property type="evidence" value="ECO:0007669"/>
    <property type="project" value="TreeGrafter"/>
</dbReference>
<name>A0A0A6UUT0_ACTUT</name>
<dbReference type="Pfam" id="PF01053">
    <property type="entry name" value="Cys_Met_Meta_PP"/>
    <property type="match status" value="1"/>
</dbReference>
<proteinExistence type="inferred from homology"/>
<evidence type="ECO:0000256" key="1">
    <source>
        <dbReference type="ARBA" id="ARBA00001933"/>
    </source>
</evidence>
<dbReference type="FunFam" id="3.40.640.10:FF:000046">
    <property type="entry name" value="Cystathionine gamma-lyase"/>
    <property type="match status" value="1"/>
</dbReference>
<comment type="similarity">
    <text evidence="8">Belongs to the trans-sulfuration enzymes family.</text>
</comment>
<dbReference type="SUPFAM" id="SSF53383">
    <property type="entry name" value="PLP-dependent transferases"/>
    <property type="match status" value="1"/>
</dbReference>
<gene>
    <name evidence="9" type="ORF">MB27_07115</name>
</gene>
<dbReference type="GO" id="GO:0019346">
    <property type="term" value="P:transsulfuration"/>
    <property type="evidence" value="ECO:0007669"/>
    <property type="project" value="InterPro"/>
</dbReference>
<dbReference type="AlphaFoldDB" id="A0A0A6UUT0"/>